<feature type="compositionally biased region" description="Basic and acidic residues" evidence="1">
    <location>
        <begin position="141"/>
        <end position="154"/>
    </location>
</feature>
<proteinExistence type="predicted"/>
<feature type="compositionally biased region" description="Polar residues" evidence="1">
    <location>
        <begin position="178"/>
        <end position="198"/>
    </location>
</feature>
<feature type="region of interest" description="Disordered" evidence="1">
    <location>
        <begin position="55"/>
        <end position="75"/>
    </location>
</feature>
<feature type="compositionally biased region" description="Acidic residues" evidence="1">
    <location>
        <begin position="394"/>
        <end position="404"/>
    </location>
</feature>
<feature type="compositionally biased region" description="Basic and acidic residues" evidence="1">
    <location>
        <begin position="165"/>
        <end position="175"/>
    </location>
</feature>
<dbReference type="AlphaFoldDB" id="A0A8X8BVD9"/>
<evidence type="ECO:0000313" key="3">
    <source>
        <dbReference type="EMBL" id="KAG2467892.1"/>
    </source>
</evidence>
<organism evidence="3 4">
    <name type="scientific">Polypterus senegalus</name>
    <name type="common">Senegal bichir</name>
    <dbReference type="NCBI Taxonomy" id="55291"/>
    <lineage>
        <taxon>Eukaryota</taxon>
        <taxon>Metazoa</taxon>
        <taxon>Chordata</taxon>
        <taxon>Craniata</taxon>
        <taxon>Vertebrata</taxon>
        <taxon>Euteleostomi</taxon>
        <taxon>Actinopterygii</taxon>
        <taxon>Polypteriformes</taxon>
        <taxon>Polypteridae</taxon>
        <taxon>Polypterus</taxon>
    </lineage>
</organism>
<name>A0A8X8BVD9_POLSE</name>
<protein>
    <submittedName>
        <fullName evidence="3">VGF protein</fullName>
    </submittedName>
</protein>
<dbReference type="InterPro" id="IPR026128">
    <property type="entry name" value="VGF"/>
</dbReference>
<feature type="region of interest" description="Disordered" evidence="1">
    <location>
        <begin position="211"/>
        <end position="244"/>
    </location>
</feature>
<dbReference type="GO" id="GO:0005184">
    <property type="term" value="F:neuropeptide hormone activity"/>
    <property type="evidence" value="ECO:0007669"/>
    <property type="project" value="InterPro"/>
</dbReference>
<accession>A0A8X8BVD9</accession>
<evidence type="ECO:0000256" key="2">
    <source>
        <dbReference type="SAM" id="SignalP"/>
    </source>
</evidence>
<evidence type="ECO:0000256" key="1">
    <source>
        <dbReference type="SAM" id="MobiDB-lite"/>
    </source>
</evidence>
<dbReference type="RefSeq" id="XP_039603320.1">
    <property type="nucleotide sequence ID" value="XM_039747386.1"/>
</dbReference>
<feature type="non-terminal residue" evidence="3">
    <location>
        <position position="595"/>
    </location>
</feature>
<feature type="region of interest" description="Disordered" evidence="1">
    <location>
        <begin position="259"/>
        <end position="408"/>
    </location>
</feature>
<feature type="compositionally biased region" description="Acidic residues" evidence="1">
    <location>
        <begin position="294"/>
        <end position="304"/>
    </location>
</feature>
<dbReference type="GeneID" id="120525252"/>
<reference evidence="3 4" key="1">
    <citation type="journal article" date="2021" name="Cell">
        <title>Tracing the genetic footprints of vertebrate landing in non-teleost ray-finned fishes.</title>
        <authorList>
            <person name="Bi X."/>
            <person name="Wang K."/>
            <person name="Yang L."/>
            <person name="Pan H."/>
            <person name="Jiang H."/>
            <person name="Wei Q."/>
            <person name="Fang M."/>
            <person name="Yu H."/>
            <person name="Zhu C."/>
            <person name="Cai Y."/>
            <person name="He Y."/>
            <person name="Gan X."/>
            <person name="Zeng H."/>
            <person name="Yu D."/>
            <person name="Zhu Y."/>
            <person name="Jiang H."/>
            <person name="Qiu Q."/>
            <person name="Yang H."/>
            <person name="Zhang Y.E."/>
            <person name="Wang W."/>
            <person name="Zhu M."/>
            <person name="He S."/>
            <person name="Zhang G."/>
        </authorList>
    </citation>
    <scope>NUCLEOTIDE SEQUENCE [LARGE SCALE GENOMIC DNA]</scope>
    <source>
        <strain evidence="3">Bchr_013</strain>
    </source>
</reference>
<dbReference type="PANTHER" id="PTHR15159:SF2">
    <property type="entry name" value="NEUROSECRETORY PROTEIN VGF"/>
    <property type="match status" value="1"/>
</dbReference>
<feature type="compositionally biased region" description="Acidic residues" evidence="1">
    <location>
        <begin position="364"/>
        <end position="385"/>
    </location>
</feature>
<dbReference type="PANTHER" id="PTHR15159">
    <property type="entry name" value="NEUROSECRETORY PROTEIN VGF"/>
    <property type="match status" value="1"/>
</dbReference>
<dbReference type="OrthoDB" id="8926660at2759"/>
<dbReference type="Proteomes" id="UP000886611">
    <property type="component" value="Unassembled WGS sequence"/>
</dbReference>
<feature type="region of interest" description="Disordered" evidence="1">
    <location>
        <begin position="431"/>
        <end position="478"/>
    </location>
</feature>
<feature type="compositionally biased region" description="Basic and acidic residues" evidence="1">
    <location>
        <begin position="340"/>
        <end position="363"/>
    </location>
</feature>
<gene>
    <name evidence="3" type="primary">Vgf</name>
    <name evidence="3" type="ORF">GTO96_0014682</name>
</gene>
<feature type="compositionally biased region" description="Low complexity" evidence="1">
    <location>
        <begin position="457"/>
        <end position="470"/>
    </location>
</feature>
<feature type="signal peptide" evidence="2">
    <location>
        <begin position="1"/>
        <end position="26"/>
    </location>
</feature>
<comment type="caution">
    <text evidence="3">The sequence shown here is derived from an EMBL/GenBank/DDBJ whole genome shotgun (WGS) entry which is preliminary data.</text>
</comment>
<sequence>MVWSKHTASAVFLLILTLVNLHYVSLAPVALEIQEGHMHESPPANENIQHLDIKSNQEKPQENGKDVPERGKENDRELQIRSLSYYPGSKNSQSNSDELFKDIDPKTLAAVLLEALNENQGAGQEQKEGETLAELVQQQEAQRRDEDRLTENVKSHTWAGSATKMRGEDGPEWKRQRQQLAESSKTTDEQGLTPQELENLQVMLKELQKFSTATKRERASKEPNSLLSLDRYTTEKQNNFDSGENDILKELATYEELVGSQHAKGAKNKEEREVLQRGKTKPMAKFFQGFKDYDSDEEAEAEEEEVRRQVAEAEKAREEEEKLTDMASDLLLQYLLKQEGTSEDKDNHGKEDGYQDESKKSLELTEEEQEEEEEERRGEENDDNAAEDKRSNEENGEEGGDDIDPQTIDKLIEISSKLHLPADDVIDIINDVEKKKKDAPERAEPKHHPTPKDHIRAPSAPQIAQPQPVHQHQKQKSIQHMPASMYYPKYPPQRSRHHINTDISLSNRIDNNLDYDEIPMAIPRRYHPKQAQQITFSNYIRPRTYQPPFRRQYYYPPRPALMQREEDYYDETQDNEEELENFIEKILFKHPEVFQ</sequence>
<keyword evidence="4" id="KW-1185">Reference proteome</keyword>
<keyword evidence="2" id="KW-0732">Signal</keyword>
<feature type="non-terminal residue" evidence="3">
    <location>
        <position position="1"/>
    </location>
</feature>
<feature type="compositionally biased region" description="Basic and acidic residues" evidence="1">
    <location>
        <begin position="431"/>
        <end position="456"/>
    </location>
</feature>
<feature type="chain" id="PRO_5036449531" evidence="2">
    <location>
        <begin position="27"/>
        <end position="595"/>
    </location>
</feature>
<dbReference type="EMBL" id="JAATIS010000485">
    <property type="protein sequence ID" value="KAG2467892.1"/>
    <property type="molecule type" value="Genomic_DNA"/>
</dbReference>
<evidence type="ECO:0000313" key="4">
    <source>
        <dbReference type="Proteomes" id="UP000886611"/>
    </source>
</evidence>
<feature type="compositionally biased region" description="Basic and acidic residues" evidence="1">
    <location>
        <begin position="305"/>
        <end position="324"/>
    </location>
</feature>
<feature type="compositionally biased region" description="Basic and acidic residues" evidence="1">
    <location>
        <begin position="267"/>
        <end position="276"/>
    </location>
</feature>
<feature type="region of interest" description="Disordered" evidence="1">
    <location>
        <begin position="136"/>
        <end position="198"/>
    </location>
</feature>